<dbReference type="SMART" id="SM00354">
    <property type="entry name" value="HTH_LACI"/>
    <property type="match status" value="1"/>
</dbReference>
<dbReference type="InterPro" id="IPR046335">
    <property type="entry name" value="LacI/GalR-like_sensor"/>
</dbReference>
<evidence type="ECO:0000256" key="1">
    <source>
        <dbReference type="ARBA" id="ARBA00023015"/>
    </source>
</evidence>
<evidence type="ECO:0000259" key="4">
    <source>
        <dbReference type="PROSITE" id="PS50932"/>
    </source>
</evidence>
<dbReference type="Pfam" id="PF00356">
    <property type="entry name" value="LacI"/>
    <property type="match status" value="1"/>
</dbReference>
<keyword evidence="6" id="KW-1185">Reference proteome</keyword>
<reference evidence="5 6" key="1">
    <citation type="submission" date="2021-01" db="EMBL/GenBank/DDBJ databases">
        <title>Whole genome shotgun sequence of Asanoa iriomotensis NBRC 100142.</title>
        <authorList>
            <person name="Komaki H."/>
            <person name="Tamura T."/>
        </authorList>
    </citation>
    <scope>NUCLEOTIDE SEQUENCE [LARGE SCALE GENOMIC DNA]</scope>
    <source>
        <strain evidence="5 6">NBRC 100142</strain>
    </source>
</reference>
<accession>A0ABQ4BX85</accession>
<keyword evidence="3" id="KW-0804">Transcription</keyword>
<dbReference type="Pfam" id="PF13377">
    <property type="entry name" value="Peripla_BP_3"/>
    <property type="match status" value="1"/>
</dbReference>
<dbReference type="SUPFAM" id="SSF53822">
    <property type="entry name" value="Periplasmic binding protein-like I"/>
    <property type="match status" value="1"/>
</dbReference>
<sequence length="333" mass="36216">MKGVTIGDVAAASGVSPTTVSHVFSGRRPINATTRQHVEEVARRLGYRPNGVAQSLRTRRTNTVMVVVPDITNPFYPDFARGVQDVVGPAGYHCLFCNTDAREAEELALLEVAMSRRLDGLIFNGFRVPDSELLPVTEAGLAVVNLGSVPLPDSTIDSVCFENPPAIAEATRFLVERYGPSIAFIYAEAEARVGKVRRAGFEEACRELGVRLGPDDVVLTEFTRDGGVEGMRRLLDRPDPPRSVQCANDMIAFGAMDVARERGLRIPEDVAIVGFDDVFPATLVSPRLTTVRTDARRFGAEAGRLLLSRMTGEYDGAGRHVVIPHELVVRESA</sequence>
<keyword evidence="1" id="KW-0805">Transcription regulation</keyword>
<dbReference type="InterPro" id="IPR000843">
    <property type="entry name" value="HTH_LacI"/>
</dbReference>
<dbReference type="SUPFAM" id="SSF47413">
    <property type="entry name" value="lambda repressor-like DNA-binding domains"/>
    <property type="match status" value="1"/>
</dbReference>
<dbReference type="Gene3D" id="3.40.50.2300">
    <property type="match status" value="2"/>
</dbReference>
<name>A0ABQ4BX85_9ACTN</name>
<dbReference type="Gene3D" id="1.10.260.40">
    <property type="entry name" value="lambda repressor-like DNA-binding domains"/>
    <property type="match status" value="1"/>
</dbReference>
<dbReference type="InterPro" id="IPR028082">
    <property type="entry name" value="Peripla_BP_I"/>
</dbReference>
<dbReference type="Proteomes" id="UP000624325">
    <property type="component" value="Unassembled WGS sequence"/>
</dbReference>
<proteinExistence type="predicted"/>
<organism evidence="5 6">
    <name type="scientific">Asanoa iriomotensis</name>
    <dbReference type="NCBI Taxonomy" id="234613"/>
    <lineage>
        <taxon>Bacteria</taxon>
        <taxon>Bacillati</taxon>
        <taxon>Actinomycetota</taxon>
        <taxon>Actinomycetes</taxon>
        <taxon>Micromonosporales</taxon>
        <taxon>Micromonosporaceae</taxon>
        <taxon>Asanoa</taxon>
    </lineage>
</organism>
<dbReference type="CDD" id="cd01392">
    <property type="entry name" value="HTH_LacI"/>
    <property type="match status" value="1"/>
</dbReference>
<dbReference type="RefSeq" id="WP_203700848.1">
    <property type="nucleotide sequence ID" value="NZ_BAAALU010000005.1"/>
</dbReference>
<evidence type="ECO:0000313" key="5">
    <source>
        <dbReference type="EMBL" id="GIF55138.1"/>
    </source>
</evidence>
<keyword evidence="2" id="KW-0238">DNA-binding</keyword>
<dbReference type="PROSITE" id="PS50932">
    <property type="entry name" value="HTH_LACI_2"/>
    <property type="match status" value="1"/>
</dbReference>
<dbReference type="PANTHER" id="PTHR30146">
    <property type="entry name" value="LACI-RELATED TRANSCRIPTIONAL REPRESSOR"/>
    <property type="match status" value="1"/>
</dbReference>
<protein>
    <submittedName>
        <fullName evidence="5">Catabolite control protein A</fullName>
    </submittedName>
</protein>
<evidence type="ECO:0000256" key="3">
    <source>
        <dbReference type="ARBA" id="ARBA00023163"/>
    </source>
</evidence>
<dbReference type="InterPro" id="IPR010982">
    <property type="entry name" value="Lambda_DNA-bd_dom_sf"/>
</dbReference>
<dbReference type="EMBL" id="BONC01000005">
    <property type="protein sequence ID" value="GIF55138.1"/>
    <property type="molecule type" value="Genomic_DNA"/>
</dbReference>
<gene>
    <name evidence="5" type="primary">ccpA</name>
    <name evidence="5" type="ORF">Air01nite_12330</name>
</gene>
<evidence type="ECO:0000313" key="6">
    <source>
        <dbReference type="Proteomes" id="UP000624325"/>
    </source>
</evidence>
<evidence type="ECO:0000256" key="2">
    <source>
        <dbReference type="ARBA" id="ARBA00023125"/>
    </source>
</evidence>
<comment type="caution">
    <text evidence="5">The sequence shown here is derived from an EMBL/GenBank/DDBJ whole genome shotgun (WGS) entry which is preliminary data.</text>
</comment>
<feature type="domain" description="HTH lacI-type" evidence="4">
    <location>
        <begin position="4"/>
        <end position="58"/>
    </location>
</feature>
<dbReference type="CDD" id="cd06267">
    <property type="entry name" value="PBP1_LacI_sugar_binding-like"/>
    <property type="match status" value="1"/>
</dbReference>
<dbReference type="PANTHER" id="PTHR30146:SF109">
    <property type="entry name" value="HTH-TYPE TRANSCRIPTIONAL REGULATOR GALS"/>
    <property type="match status" value="1"/>
</dbReference>